<organism evidence="2 3">
    <name type="scientific">Lactuca virosa</name>
    <dbReference type="NCBI Taxonomy" id="75947"/>
    <lineage>
        <taxon>Eukaryota</taxon>
        <taxon>Viridiplantae</taxon>
        <taxon>Streptophyta</taxon>
        <taxon>Embryophyta</taxon>
        <taxon>Tracheophyta</taxon>
        <taxon>Spermatophyta</taxon>
        <taxon>Magnoliopsida</taxon>
        <taxon>eudicotyledons</taxon>
        <taxon>Gunneridae</taxon>
        <taxon>Pentapetalae</taxon>
        <taxon>asterids</taxon>
        <taxon>campanulids</taxon>
        <taxon>Asterales</taxon>
        <taxon>Asteraceae</taxon>
        <taxon>Cichorioideae</taxon>
        <taxon>Cichorieae</taxon>
        <taxon>Lactucinae</taxon>
        <taxon>Lactuca</taxon>
    </lineage>
</organism>
<reference evidence="2 3" key="1">
    <citation type="submission" date="2022-01" db="EMBL/GenBank/DDBJ databases">
        <authorList>
            <person name="Xiong W."/>
            <person name="Schranz E."/>
        </authorList>
    </citation>
    <scope>NUCLEOTIDE SEQUENCE [LARGE SCALE GENOMIC DNA]</scope>
</reference>
<keyword evidence="1" id="KW-1133">Transmembrane helix</keyword>
<proteinExistence type="predicted"/>
<evidence type="ECO:0000313" key="2">
    <source>
        <dbReference type="EMBL" id="CAH1430974.1"/>
    </source>
</evidence>
<name>A0AAU9MSX8_9ASTR</name>
<evidence type="ECO:0000256" key="1">
    <source>
        <dbReference type="SAM" id="Phobius"/>
    </source>
</evidence>
<dbReference type="Proteomes" id="UP001157418">
    <property type="component" value="Unassembled WGS sequence"/>
</dbReference>
<keyword evidence="1" id="KW-0812">Transmembrane</keyword>
<comment type="caution">
    <text evidence="2">The sequence shown here is derived from an EMBL/GenBank/DDBJ whole genome shotgun (WGS) entry which is preliminary data.</text>
</comment>
<dbReference type="EMBL" id="CAKMRJ010003334">
    <property type="protein sequence ID" value="CAH1430974.1"/>
    <property type="molecule type" value="Genomic_DNA"/>
</dbReference>
<protein>
    <submittedName>
        <fullName evidence="2">Uncharacterized protein</fullName>
    </submittedName>
</protein>
<dbReference type="AlphaFoldDB" id="A0AAU9MSX8"/>
<keyword evidence="3" id="KW-1185">Reference proteome</keyword>
<keyword evidence="1" id="KW-0472">Membrane</keyword>
<gene>
    <name evidence="2" type="ORF">LVIROSA_LOCUS17707</name>
</gene>
<sequence>MPTLSPLPTPDTSRPALASAAGDFRQQIWDDHPPFLELFLFTHLDKASKKKYFAGDVEGKQFLHRDRASEAYEVYSRSLLEKYGDDFHDHPIDDAELWAKTQREISGASRSSYIYRIGILGYKLFVQWEIICCYGVFIVLLWVSTRG</sequence>
<accession>A0AAU9MSX8</accession>
<evidence type="ECO:0000313" key="3">
    <source>
        <dbReference type="Proteomes" id="UP001157418"/>
    </source>
</evidence>
<feature type="transmembrane region" description="Helical" evidence="1">
    <location>
        <begin position="120"/>
        <end position="143"/>
    </location>
</feature>